<dbReference type="GO" id="GO:0004601">
    <property type="term" value="F:peroxidase activity"/>
    <property type="evidence" value="ECO:0007669"/>
    <property type="project" value="UniProtKB-KW"/>
</dbReference>
<proteinExistence type="predicted"/>
<evidence type="ECO:0000256" key="2">
    <source>
        <dbReference type="SAM" id="MobiDB-lite"/>
    </source>
</evidence>
<reference evidence="4 5" key="1">
    <citation type="submission" date="2020-08" db="EMBL/GenBank/DDBJ databases">
        <title>Genomic Encyclopedia of Type Strains, Phase III (KMG-III): the genomes of soil and plant-associated and newly described type strains.</title>
        <authorList>
            <person name="Whitman W."/>
        </authorList>
    </citation>
    <scope>NUCLEOTIDE SEQUENCE [LARGE SCALE GENOMIC DNA]</scope>
    <source>
        <strain evidence="4 5">CECT 8577</strain>
    </source>
</reference>
<comment type="caution">
    <text evidence="4">The sequence shown here is derived from an EMBL/GenBank/DDBJ whole genome shotgun (WGS) entry which is preliminary data.</text>
</comment>
<dbReference type="Proteomes" id="UP000550714">
    <property type="component" value="Unassembled WGS sequence"/>
</dbReference>
<dbReference type="InterPro" id="IPR000073">
    <property type="entry name" value="AB_hydrolase_1"/>
</dbReference>
<protein>
    <submittedName>
        <fullName evidence="4">Pimeloyl-ACP methyl ester carboxylesterase</fullName>
    </submittedName>
</protein>
<dbReference type="PANTHER" id="PTHR43433">
    <property type="entry name" value="HYDROLASE, ALPHA/BETA FOLD FAMILY PROTEIN"/>
    <property type="match status" value="1"/>
</dbReference>
<organism evidence="4 5">
    <name type="scientific">Prauserella isguenensis</name>
    <dbReference type="NCBI Taxonomy" id="1470180"/>
    <lineage>
        <taxon>Bacteria</taxon>
        <taxon>Bacillati</taxon>
        <taxon>Actinomycetota</taxon>
        <taxon>Actinomycetes</taxon>
        <taxon>Pseudonocardiales</taxon>
        <taxon>Pseudonocardiaceae</taxon>
        <taxon>Prauserella</taxon>
    </lineage>
</organism>
<feature type="compositionally biased region" description="Basic and acidic residues" evidence="2">
    <location>
        <begin position="1"/>
        <end position="10"/>
    </location>
</feature>
<evidence type="ECO:0000313" key="4">
    <source>
        <dbReference type="EMBL" id="MBB3049109.1"/>
    </source>
</evidence>
<dbReference type="PRINTS" id="PR00412">
    <property type="entry name" value="EPOXHYDRLASE"/>
</dbReference>
<dbReference type="Pfam" id="PF12697">
    <property type="entry name" value="Abhydrolase_6"/>
    <property type="match status" value="1"/>
</dbReference>
<dbReference type="SUPFAM" id="SSF53474">
    <property type="entry name" value="alpha/beta-Hydrolases"/>
    <property type="match status" value="1"/>
</dbReference>
<keyword evidence="1" id="KW-0560">Oxidoreductase</keyword>
<feature type="domain" description="AB hydrolase-1" evidence="3">
    <location>
        <begin position="49"/>
        <end position="307"/>
    </location>
</feature>
<dbReference type="EMBL" id="JACHWU010000001">
    <property type="protein sequence ID" value="MBB3049109.1"/>
    <property type="molecule type" value="Genomic_DNA"/>
</dbReference>
<dbReference type="InterPro" id="IPR050471">
    <property type="entry name" value="AB_hydrolase"/>
</dbReference>
<dbReference type="Gene3D" id="3.40.50.1820">
    <property type="entry name" value="alpha/beta hydrolase"/>
    <property type="match status" value="1"/>
</dbReference>
<name>A0A839RWT6_9PSEU</name>
<dbReference type="AlphaFoldDB" id="A0A839RWT6"/>
<gene>
    <name evidence="4" type="ORF">FHS23_000104</name>
</gene>
<dbReference type="PANTHER" id="PTHR43433:SF1">
    <property type="entry name" value="BLL5160 PROTEIN"/>
    <property type="match status" value="1"/>
</dbReference>
<accession>A0A839RWT6</accession>
<dbReference type="InterPro" id="IPR000639">
    <property type="entry name" value="Epox_hydrolase-like"/>
</dbReference>
<sequence>MTAEVGRPEPEGVLGAPGDGRVSTVAAEDGTPLLVEEIAPRSGKAALTVVGVHGFALSRRSWHFQRRALTALEQPGVRQVYYDHRGHGESGPADPDTSTIEQLAADLHVVIRTVASGEPIVLMGHSMGGMVLMELAQQAPELFASQVCGVALLATAAGEVGSHGLPKSLLSRKNPITRGVGELAGWQPGIVEFVRAAGGQLTRTAVRHLAFGKHDVPSEVVSFMQEMLAVSSVKQLAGFADTFGTHNRYAALAGLKHVHTLVVGGDADRITPYSHTERIVAELPDASLLRLPGAGHMLQLEQPDEVNGHVIELVQRCTGVTGKEKAKRKSRWWRR</sequence>
<evidence type="ECO:0000259" key="3">
    <source>
        <dbReference type="Pfam" id="PF12697"/>
    </source>
</evidence>
<dbReference type="InterPro" id="IPR029058">
    <property type="entry name" value="AB_hydrolase_fold"/>
</dbReference>
<evidence type="ECO:0000256" key="1">
    <source>
        <dbReference type="ARBA" id="ARBA00022559"/>
    </source>
</evidence>
<keyword evidence="5" id="KW-1185">Reference proteome</keyword>
<evidence type="ECO:0000313" key="5">
    <source>
        <dbReference type="Proteomes" id="UP000550714"/>
    </source>
</evidence>
<keyword evidence="1" id="KW-0575">Peroxidase</keyword>
<dbReference type="RefSeq" id="WP_343053543.1">
    <property type="nucleotide sequence ID" value="NZ_JACHWU010000001.1"/>
</dbReference>
<feature type="region of interest" description="Disordered" evidence="2">
    <location>
        <begin position="1"/>
        <end position="24"/>
    </location>
</feature>